<reference evidence="3" key="1">
    <citation type="journal article" date="2016" name="Nature">
        <title>The genome of the seagrass Zostera marina reveals angiosperm adaptation to the sea.</title>
        <authorList>
            <person name="Olsen J.L."/>
            <person name="Rouze P."/>
            <person name="Verhelst B."/>
            <person name="Lin Y.-C."/>
            <person name="Bayer T."/>
            <person name="Collen J."/>
            <person name="Dattolo E."/>
            <person name="De Paoli E."/>
            <person name="Dittami S."/>
            <person name="Maumus F."/>
            <person name="Michel G."/>
            <person name="Kersting A."/>
            <person name="Lauritano C."/>
            <person name="Lohaus R."/>
            <person name="Toepel M."/>
            <person name="Tonon T."/>
            <person name="Vanneste K."/>
            <person name="Amirebrahimi M."/>
            <person name="Brakel J."/>
            <person name="Bostroem C."/>
            <person name="Chovatia M."/>
            <person name="Grimwood J."/>
            <person name="Jenkins J.W."/>
            <person name="Jueterbock A."/>
            <person name="Mraz A."/>
            <person name="Stam W.T."/>
            <person name="Tice H."/>
            <person name="Bornberg-Bauer E."/>
            <person name="Green P.J."/>
            <person name="Pearson G.A."/>
            <person name="Procaccini G."/>
            <person name="Duarte C.M."/>
            <person name="Schmutz J."/>
            <person name="Reusch T.B.H."/>
            <person name="Van de Peer Y."/>
        </authorList>
    </citation>
    <scope>NUCLEOTIDE SEQUENCE [LARGE SCALE GENOMIC DNA]</scope>
    <source>
        <strain evidence="3">cv. Finnish</strain>
    </source>
</reference>
<dbReference type="PANTHER" id="PTHR38377:SF1">
    <property type="entry name" value="THREONINE-TRNA LIGASE 2"/>
    <property type="match status" value="1"/>
</dbReference>
<protein>
    <submittedName>
        <fullName evidence="2">Uncharacterized protein</fullName>
    </submittedName>
</protein>
<organism evidence="2 3">
    <name type="scientific">Zostera marina</name>
    <name type="common">Eelgrass</name>
    <dbReference type="NCBI Taxonomy" id="29655"/>
    <lineage>
        <taxon>Eukaryota</taxon>
        <taxon>Viridiplantae</taxon>
        <taxon>Streptophyta</taxon>
        <taxon>Embryophyta</taxon>
        <taxon>Tracheophyta</taxon>
        <taxon>Spermatophyta</taxon>
        <taxon>Magnoliopsida</taxon>
        <taxon>Liliopsida</taxon>
        <taxon>Zosteraceae</taxon>
        <taxon>Zostera</taxon>
    </lineage>
</organism>
<accession>A0A0K9NZG3</accession>
<sequence>MSIGGSSLRVMEVEIDEKSIGEKKMLESFYRRASEAEERLARLEATIALKQDESNNGSDKSSQEISSMVDHFKSNLDIAQNDLTTEREKAATEIKKLVAENAKLRYRISHILRALREIDHSSPLLNQDA</sequence>
<feature type="coiled-coil region" evidence="1">
    <location>
        <begin position="80"/>
        <end position="107"/>
    </location>
</feature>
<keyword evidence="1" id="KW-0175">Coiled coil</keyword>
<dbReference type="OMA" id="KPFHERA"/>
<dbReference type="PANTHER" id="PTHR38377">
    <property type="entry name" value="THREONINE-TRNA LIGASE 2"/>
    <property type="match status" value="1"/>
</dbReference>
<dbReference type="AlphaFoldDB" id="A0A0K9NZG3"/>
<dbReference type="Proteomes" id="UP000036987">
    <property type="component" value="Unassembled WGS sequence"/>
</dbReference>
<dbReference type="OrthoDB" id="2405052at2759"/>
<comment type="caution">
    <text evidence="2">The sequence shown here is derived from an EMBL/GenBank/DDBJ whole genome shotgun (WGS) entry which is preliminary data.</text>
</comment>
<dbReference type="EMBL" id="LFYR01001488">
    <property type="protein sequence ID" value="KMZ61392.1"/>
    <property type="molecule type" value="Genomic_DNA"/>
</dbReference>
<feature type="coiled-coil region" evidence="1">
    <location>
        <begin position="26"/>
        <end position="53"/>
    </location>
</feature>
<evidence type="ECO:0000256" key="1">
    <source>
        <dbReference type="SAM" id="Coils"/>
    </source>
</evidence>
<name>A0A0K9NZG3_ZOSMR</name>
<proteinExistence type="predicted"/>
<keyword evidence="3" id="KW-1185">Reference proteome</keyword>
<evidence type="ECO:0000313" key="2">
    <source>
        <dbReference type="EMBL" id="KMZ61392.1"/>
    </source>
</evidence>
<gene>
    <name evidence="2" type="ORF">ZOSMA_52G00430</name>
</gene>
<evidence type="ECO:0000313" key="3">
    <source>
        <dbReference type="Proteomes" id="UP000036987"/>
    </source>
</evidence>